<protein>
    <submittedName>
        <fullName evidence="6">PucR family transcriptional regulator</fullName>
    </submittedName>
</protein>
<feature type="compositionally biased region" description="Gly residues" evidence="2">
    <location>
        <begin position="433"/>
        <end position="443"/>
    </location>
</feature>
<dbReference type="PANTHER" id="PTHR33744:SF1">
    <property type="entry name" value="DNA-BINDING TRANSCRIPTIONAL ACTIVATOR ADER"/>
    <property type="match status" value="1"/>
</dbReference>
<reference evidence="6 7" key="1">
    <citation type="journal article" date="2014" name="Genome Announc.">
        <title>Draft Genome Sequence of Streptomyces fradiae ATCC 19609, a Strain Highly Sensitive to Antibiotics.</title>
        <authorList>
            <person name="Bekker O.B."/>
            <person name="Klimina K.M."/>
            <person name="Vatlin A.A."/>
            <person name="Zakharevich N.V."/>
            <person name="Kasianov A.S."/>
            <person name="Danilenko V.N."/>
        </authorList>
    </citation>
    <scope>NUCLEOTIDE SEQUENCE [LARGE SCALE GENOMIC DNA]</scope>
    <source>
        <strain evidence="6 7">ATCC 19609</strain>
    </source>
</reference>
<feature type="domain" description="PucR C-terminal helix-turn-helix" evidence="3">
    <location>
        <begin position="348"/>
        <end position="406"/>
    </location>
</feature>
<evidence type="ECO:0000256" key="2">
    <source>
        <dbReference type="SAM" id="MobiDB-lite"/>
    </source>
</evidence>
<dbReference type="Pfam" id="PF14361">
    <property type="entry name" value="RsbRD_N"/>
    <property type="match status" value="1"/>
</dbReference>
<feature type="compositionally biased region" description="Low complexity" evidence="2">
    <location>
        <begin position="444"/>
        <end position="460"/>
    </location>
</feature>
<evidence type="ECO:0000313" key="6">
    <source>
        <dbReference type="EMBL" id="RKM98959.1"/>
    </source>
</evidence>
<dbReference type="InterPro" id="IPR025736">
    <property type="entry name" value="PucR_C-HTH_dom"/>
</dbReference>
<dbReference type="Pfam" id="PF13556">
    <property type="entry name" value="HTH_30"/>
    <property type="match status" value="1"/>
</dbReference>
<dbReference type="Pfam" id="PF17853">
    <property type="entry name" value="GGDEF_2"/>
    <property type="match status" value="1"/>
</dbReference>
<dbReference type="AlphaFoldDB" id="A0A420V9C3"/>
<evidence type="ECO:0000259" key="3">
    <source>
        <dbReference type="Pfam" id="PF13556"/>
    </source>
</evidence>
<dbReference type="RefSeq" id="WP_043469563.1">
    <property type="nucleotide sequence ID" value="NZ_CP134822.1"/>
</dbReference>
<dbReference type="InterPro" id="IPR025751">
    <property type="entry name" value="RsbRD_N_dom"/>
</dbReference>
<sequence length="489" mass="50816">MTVISHDSGVHRLADVLLPGVDRFADLLADRIAVEEEAYHEGVPVPYGELRTACAENLHSMITQLGRETLDLRVPRDTGRFKAERGVPLSAVTHAYRLAGRFLWECVLNEAGDSVPREMPYAASAVWTVSDAFTDAVTGAYRETMAERAHCDRQVRSLLLAALLDGRLDEGAHLWECAEALRLPPRGVFAVVSCEKVPPAATGPGLRRLPGGRPPHGPEGSGGAGRAEGTLRALGVASVWRTEGEALVGLLSLGSPRALPEVTGLLRRHGTGRVGVSALFHGLEHAPAALRQARLACACVPPGTREVAAYGDSPVGLMVVSAPDSAEHAVREVLSPVLELPAHERDVLLETLAQWFAVGGSSTETAARMFCHRNTVTHRLRRVQELTGRSPADPVGASEIHLALEARRLLAGLPSGPTARTGPGGSTDSVGPAGTGGSAGARGAGDSAGPAGPAEPVGPVGPMGPGGSVSPIRPVGPVRSGRPAGPAGR</sequence>
<comment type="similarity">
    <text evidence="1">Belongs to the CdaR family.</text>
</comment>
<feature type="region of interest" description="Disordered" evidence="2">
    <location>
        <begin position="413"/>
        <end position="489"/>
    </location>
</feature>
<organism evidence="6 7">
    <name type="scientific">Streptomyces xinghaiensis</name>
    <dbReference type="NCBI Taxonomy" id="1038928"/>
    <lineage>
        <taxon>Bacteria</taxon>
        <taxon>Bacillati</taxon>
        <taxon>Actinomycetota</taxon>
        <taxon>Actinomycetes</taxon>
        <taxon>Kitasatosporales</taxon>
        <taxon>Streptomycetaceae</taxon>
        <taxon>Streptomyces</taxon>
    </lineage>
</organism>
<dbReference type="InterPro" id="IPR041522">
    <property type="entry name" value="CdaR_GGDEF"/>
</dbReference>
<dbReference type="EMBL" id="JNAD02000001">
    <property type="protein sequence ID" value="RKM98959.1"/>
    <property type="molecule type" value="Genomic_DNA"/>
</dbReference>
<feature type="domain" description="RsbT co-antagonist protein RsbRD N-terminal" evidence="4">
    <location>
        <begin position="23"/>
        <end position="156"/>
    </location>
</feature>
<evidence type="ECO:0000256" key="1">
    <source>
        <dbReference type="ARBA" id="ARBA00006754"/>
    </source>
</evidence>
<dbReference type="PANTHER" id="PTHR33744">
    <property type="entry name" value="CARBOHYDRATE DIACID REGULATOR"/>
    <property type="match status" value="1"/>
</dbReference>
<feature type="region of interest" description="Disordered" evidence="2">
    <location>
        <begin position="202"/>
        <end position="227"/>
    </location>
</feature>
<comment type="caution">
    <text evidence="6">The sequence shown here is derived from an EMBL/GenBank/DDBJ whole genome shotgun (WGS) entry which is preliminary data.</text>
</comment>
<proteinExistence type="inferred from homology"/>
<evidence type="ECO:0000313" key="7">
    <source>
        <dbReference type="Proteomes" id="UP000028058"/>
    </source>
</evidence>
<dbReference type="Gene3D" id="1.10.10.2840">
    <property type="entry name" value="PucR C-terminal helix-turn-helix domain"/>
    <property type="match status" value="1"/>
</dbReference>
<gene>
    <name evidence="6" type="ORF">SFRA_001615</name>
</gene>
<keyword evidence="7" id="KW-1185">Reference proteome</keyword>
<evidence type="ECO:0000259" key="4">
    <source>
        <dbReference type="Pfam" id="PF14361"/>
    </source>
</evidence>
<name>A0A420V9C3_9ACTN</name>
<dbReference type="InterPro" id="IPR042070">
    <property type="entry name" value="PucR_C-HTH_sf"/>
</dbReference>
<feature type="domain" description="CdaR GGDEF-like" evidence="5">
    <location>
        <begin position="166"/>
        <end position="297"/>
    </location>
</feature>
<dbReference type="InterPro" id="IPR051448">
    <property type="entry name" value="CdaR-like_regulators"/>
</dbReference>
<dbReference type="OrthoDB" id="3196285at2"/>
<evidence type="ECO:0000259" key="5">
    <source>
        <dbReference type="Pfam" id="PF17853"/>
    </source>
</evidence>
<accession>A0A420V9C3</accession>
<dbReference type="Proteomes" id="UP000028058">
    <property type="component" value="Unassembled WGS sequence"/>
</dbReference>